<evidence type="ECO:0000256" key="2">
    <source>
        <dbReference type="SAM" id="MobiDB-lite"/>
    </source>
</evidence>
<keyword evidence="1" id="KW-0238">DNA-binding</keyword>
<feature type="compositionally biased region" description="Polar residues" evidence="2">
    <location>
        <begin position="21"/>
        <end position="30"/>
    </location>
</feature>
<dbReference type="NCBIfam" id="TIGR01201">
    <property type="entry name" value="HU_rel"/>
    <property type="match status" value="1"/>
</dbReference>
<evidence type="ECO:0000259" key="3">
    <source>
        <dbReference type="Pfam" id="PF18291"/>
    </source>
</evidence>
<keyword evidence="5" id="KW-1185">Reference proteome</keyword>
<accession>A0ABT7VIA0</accession>
<organism evidence="4 5">
    <name type="scientific">Bacteroides gallinaceum</name>
    <dbReference type="NCBI Taxonomy" id="1462571"/>
    <lineage>
        <taxon>Bacteria</taxon>
        <taxon>Pseudomonadati</taxon>
        <taxon>Bacteroidota</taxon>
        <taxon>Bacteroidia</taxon>
        <taxon>Bacteroidales</taxon>
        <taxon>Bacteroidaceae</taxon>
        <taxon>Bacteroides</taxon>
    </lineage>
</organism>
<evidence type="ECO:0000313" key="4">
    <source>
        <dbReference type="EMBL" id="MDM8326013.1"/>
    </source>
</evidence>
<evidence type="ECO:0000313" key="5">
    <source>
        <dbReference type="Proteomes" id="UP001169458"/>
    </source>
</evidence>
<sequence>MPMPAQYDFRKKPSFKDPEQSETAESQENGKSFYPQIVSKGTLSFQELAEQISRASSFKTGDVIGIMTEMERWILHYISQGYHVQVGNIGFASARLEAKRMVTDPSKRNAQSVEFAGVNFRVSRTFSNGCSGQLERARKECRFQESRTSTEESRWEKLEAYLKSNPSITRTEYGEMTGLLKSKALRDLQKWVKEKKLGTKGRAPHKIFILPE</sequence>
<dbReference type="Proteomes" id="UP001169458">
    <property type="component" value="Unassembled WGS sequence"/>
</dbReference>
<reference evidence="5" key="1">
    <citation type="submission" date="2023-07" db="EMBL/GenBank/DDBJ databases">
        <title>Identification and characterization of horizontal gene transfer across gut microbiota members of farm animals based on homology search.</title>
        <authorList>
            <person name="Schwarzerova J."/>
            <person name="Nykrynova M."/>
            <person name="Jureckova K."/>
            <person name="Cejkova D."/>
            <person name="Rychlik I."/>
        </authorList>
    </citation>
    <scope>NUCLEOTIDE SEQUENCE [LARGE SCALE GENOMIC DNA]</scope>
    <source>
        <strain evidence="5">109_WCHN</strain>
    </source>
</reference>
<dbReference type="InterPro" id="IPR041607">
    <property type="entry name" value="HU-HIG"/>
</dbReference>
<dbReference type="EMBL" id="JAUDEN010000026">
    <property type="protein sequence ID" value="MDM8326013.1"/>
    <property type="molecule type" value="Genomic_DNA"/>
</dbReference>
<feature type="compositionally biased region" description="Basic and acidic residues" evidence="2">
    <location>
        <begin position="8"/>
        <end position="19"/>
    </location>
</feature>
<dbReference type="InterPro" id="IPR005902">
    <property type="entry name" value="HU_DNA-bd_put"/>
</dbReference>
<proteinExistence type="predicted"/>
<gene>
    <name evidence="4" type="ORF">QUW60_12390</name>
</gene>
<dbReference type="Pfam" id="PF18291">
    <property type="entry name" value="HU-HIG"/>
    <property type="match status" value="1"/>
</dbReference>
<feature type="region of interest" description="Disordered" evidence="2">
    <location>
        <begin position="1"/>
        <end position="31"/>
    </location>
</feature>
<dbReference type="InterPro" id="IPR010992">
    <property type="entry name" value="IHF-like_DNA-bd_dom_sf"/>
</dbReference>
<feature type="domain" description="HU" evidence="3">
    <location>
        <begin position="3"/>
        <end position="133"/>
    </location>
</feature>
<comment type="caution">
    <text evidence="4">The sequence shown here is derived from an EMBL/GenBank/DDBJ whole genome shotgun (WGS) entry which is preliminary data.</text>
</comment>
<name>A0ABT7VIA0_9BACE</name>
<dbReference type="SUPFAM" id="SSF47729">
    <property type="entry name" value="IHF-like DNA-binding proteins"/>
    <property type="match status" value="1"/>
</dbReference>
<protein>
    <recommendedName>
        <fullName evidence="3">HU domain-containing protein</fullName>
    </recommendedName>
</protein>
<evidence type="ECO:0000256" key="1">
    <source>
        <dbReference type="ARBA" id="ARBA00023125"/>
    </source>
</evidence>